<keyword evidence="3" id="KW-1185">Reference proteome</keyword>
<accession>A0A1R3GIK4</accession>
<comment type="caution">
    <text evidence="2">The sequence shown here is derived from an EMBL/GenBank/DDBJ whole genome shotgun (WGS) entry which is preliminary data.</text>
</comment>
<reference evidence="3" key="1">
    <citation type="submission" date="2013-09" db="EMBL/GenBank/DDBJ databases">
        <title>Corchorus olitorius genome sequencing.</title>
        <authorList>
            <person name="Alam M."/>
            <person name="Haque M.S."/>
            <person name="Islam M.S."/>
            <person name="Emdad E.M."/>
            <person name="Islam M.M."/>
            <person name="Ahmed B."/>
            <person name="Halim A."/>
            <person name="Hossen Q.M.M."/>
            <person name="Hossain M.Z."/>
            <person name="Ahmed R."/>
            <person name="Khan M.M."/>
            <person name="Islam R."/>
            <person name="Rashid M.M."/>
            <person name="Khan S.A."/>
            <person name="Rahman M.S."/>
            <person name="Alam M."/>
            <person name="Yahiya A.S."/>
            <person name="Khan M.S."/>
            <person name="Azam M.S."/>
            <person name="Haque T."/>
            <person name="Lashkar M.Z.H."/>
            <person name="Akhand A.I."/>
            <person name="Morshed G."/>
            <person name="Roy S."/>
            <person name="Uddin K.S."/>
            <person name="Rabeya T."/>
            <person name="Hossain A.S."/>
            <person name="Chowdhury A."/>
            <person name="Snigdha A.R."/>
            <person name="Mortoza M.S."/>
            <person name="Matin S.A."/>
            <person name="Hoque S.M.E."/>
            <person name="Islam M.K."/>
            <person name="Roy D.K."/>
            <person name="Haider R."/>
            <person name="Moosa M.M."/>
            <person name="Elias S.M."/>
            <person name="Hasan A.M."/>
            <person name="Jahan S."/>
            <person name="Shafiuddin M."/>
            <person name="Mahmood N."/>
            <person name="Shommy N.S."/>
        </authorList>
    </citation>
    <scope>NUCLEOTIDE SEQUENCE [LARGE SCALE GENOMIC DNA]</scope>
    <source>
        <strain evidence="3">cv. O-4</strain>
    </source>
</reference>
<gene>
    <name evidence="2" type="ORF">COLO4_35004</name>
</gene>
<dbReference type="AlphaFoldDB" id="A0A1R3GIK4"/>
<dbReference type="EMBL" id="AWUE01022475">
    <property type="protein sequence ID" value="OMO57901.1"/>
    <property type="molecule type" value="Genomic_DNA"/>
</dbReference>
<evidence type="ECO:0000313" key="3">
    <source>
        <dbReference type="Proteomes" id="UP000187203"/>
    </source>
</evidence>
<organism evidence="2 3">
    <name type="scientific">Corchorus olitorius</name>
    <dbReference type="NCBI Taxonomy" id="93759"/>
    <lineage>
        <taxon>Eukaryota</taxon>
        <taxon>Viridiplantae</taxon>
        <taxon>Streptophyta</taxon>
        <taxon>Embryophyta</taxon>
        <taxon>Tracheophyta</taxon>
        <taxon>Spermatophyta</taxon>
        <taxon>Magnoliopsida</taxon>
        <taxon>eudicotyledons</taxon>
        <taxon>Gunneridae</taxon>
        <taxon>Pentapetalae</taxon>
        <taxon>rosids</taxon>
        <taxon>malvids</taxon>
        <taxon>Malvales</taxon>
        <taxon>Malvaceae</taxon>
        <taxon>Grewioideae</taxon>
        <taxon>Apeibeae</taxon>
        <taxon>Corchorus</taxon>
    </lineage>
</organism>
<dbReference type="PANTHER" id="PTHR33098:SF69">
    <property type="entry name" value="DUF761 DOMAIN PROTEIN"/>
    <property type="match status" value="1"/>
</dbReference>
<dbReference type="PANTHER" id="PTHR33098">
    <property type="entry name" value="COTTON FIBER (DUF761)"/>
    <property type="match status" value="1"/>
</dbReference>
<name>A0A1R3GIK4_9ROSI</name>
<dbReference type="InterPro" id="IPR008480">
    <property type="entry name" value="DUF761_pln"/>
</dbReference>
<evidence type="ECO:0000256" key="1">
    <source>
        <dbReference type="SAM" id="MobiDB-lite"/>
    </source>
</evidence>
<protein>
    <submittedName>
        <fullName evidence="2">Uncharacterized protein</fullName>
    </submittedName>
</protein>
<sequence>MEHSKEVSQYVNNERKDKKSNTKKNERMSRRLVVEDDMGDINEMADAFIKNFRNQLKIQREESFKRFQEMINRGL</sequence>
<feature type="region of interest" description="Disordered" evidence="1">
    <location>
        <begin position="1"/>
        <end position="31"/>
    </location>
</feature>
<proteinExistence type="predicted"/>
<dbReference type="OrthoDB" id="1913960at2759"/>
<dbReference type="Proteomes" id="UP000187203">
    <property type="component" value="Unassembled WGS sequence"/>
</dbReference>
<dbReference type="Pfam" id="PF05553">
    <property type="entry name" value="DUF761"/>
    <property type="match status" value="1"/>
</dbReference>
<evidence type="ECO:0000313" key="2">
    <source>
        <dbReference type="EMBL" id="OMO57901.1"/>
    </source>
</evidence>
<feature type="compositionally biased region" description="Basic and acidic residues" evidence="1">
    <location>
        <begin position="13"/>
        <end position="31"/>
    </location>
</feature>